<evidence type="ECO:0000256" key="11">
    <source>
        <dbReference type="SAM" id="SignalP"/>
    </source>
</evidence>
<dbReference type="STRING" id="1035707.SAMN05216552_103620"/>
<dbReference type="GO" id="GO:0046930">
    <property type="term" value="C:pore complex"/>
    <property type="evidence" value="ECO:0007669"/>
    <property type="project" value="UniProtKB-KW"/>
</dbReference>
<evidence type="ECO:0000256" key="9">
    <source>
        <dbReference type="ARBA" id="ARBA00023136"/>
    </source>
</evidence>
<name>A0A1I7LRS0_9BURK</name>
<dbReference type="PANTHER" id="PTHR34501">
    <property type="entry name" value="PROTEIN YDDL-RELATED"/>
    <property type="match status" value="1"/>
</dbReference>
<dbReference type="InterPro" id="IPR050298">
    <property type="entry name" value="Gram-neg_bact_OMP"/>
</dbReference>
<reference evidence="14" key="1">
    <citation type="submission" date="2016-10" db="EMBL/GenBank/DDBJ databases">
        <authorList>
            <person name="Varghese N."/>
            <person name="Submissions S."/>
        </authorList>
    </citation>
    <scope>NUCLEOTIDE SEQUENCE [LARGE SCALE GENOMIC DNA]</scope>
    <source>
        <strain evidence="14">CGMCC 1.11014</strain>
    </source>
</reference>
<protein>
    <submittedName>
        <fullName evidence="13">Outer membrane protein (Porin)</fullName>
    </submittedName>
</protein>
<dbReference type="SUPFAM" id="SSF56935">
    <property type="entry name" value="Porins"/>
    <property type="match status" value="1"/>
</dbReference>
<accession>A0A1I7LRS0</accession>
<keyword evidence="9" id="KW-0472">Membrane</keyword>
<dbReference type="Pfam" id="PF13609">
    <property type="entry name" value="Porin_4"/>
    <property type="match status" value="1"/>
</dbReference>
<feature type="domain" description="Porin" evidence="12">
    <location>
        <begin position="9"/>
        <end position="367"/>
    </location>
</feature>
<keyword evidence="10" id="KW-0998">Cell outer membrane</keyword>
<keyword evidence="14" id="KW-1185">Reference proteome</keyword>
<proteinExistence type="predicted"/>
<dbReference type="PANTHER" id="PTHR34501:SF9">
    <property type="entry name" value="MAJOR OUTER MEMBRANE PROTEIN P.IA"/>
    <property type="match status" value="1"/>
</dbReference>
<sequence length="402" mass="42098">MKKPLLASLLAAISVAPALAQSNVVMYGLADAGVQVSNFGNGHKINLTSGLAEGSRLGFRGNEDLGGGYRALFTLEARIELDNGTQQNGLLSSNANQNITEGLSAAGNAFVKARLPVNVINSAGALFDRQAFVGLGTPYGMVLLGRQYTPGVEIFALSDVFELGTSGTWLNLVPGTPGVFTPGIALRANQALQYRLQLPNGVGATAMYGFNNTGSLNLARRFAGGSLRYKGHGLEVGVGYNREQDQVGNQALTTLTAGGYYTVGDAKIFAGFHRMKNDYNAFARALAPGLSVPGDAATLFSNLRLNGDLYSAGVQYMLGAGRVMAGISHVNDKLASNGDATLFGLGYDHFLSKRTDVYAVVAHVVNQGAAQFALGGSGYFGGSTSQRGQDGNSLQLGIRHRF</sequence>
<organism evidence="13 14">
    <name type="scientific">Pseudoduganella namucuonensis</name>
    <dbReference type="NCBI Taxonomy" id="1035707"/>
    <lineage>
        <taxon>Bacteria</taxon>
        <taxon>Pseudomonadati</taxon>
        <taxon>Pseudomonadota</taxon>
        <taxon>Betaproteobacteria</taxon>
        <taxon>Burkholderiales</taxon>
        <taxon>Oxalobacteraceae</taxon>
        <taxon>Telluria group</taxon>
        <taxon>Pseudoduganella</taxon>
    </lineage>
</organism>
<feature type="chain" id="PRO_5011797229" evidence="11">
    <location>
        <begin position="21"/>
        <end position="402"/>
    </location>
</feature>
<dbReference type="InterPro" id="IPR033900">
    <property type="entry name" value="Gram_neg_porin_domain"/>
</dbReference>
<dbReference type="InterPro" id="IPR023614">
    <property type="entry name" value="Porin_dom_sf"/>
</dbReference>
<evidence type="ECO:0000256" key="8">
    <source>
        <dbReference type="ARBA" id="ARBA00023114"/>
    </source>
</evidence>
<evidence type="ECO:0000256" key="1">
    <source>
        <dbReference type="ARBA" id="ARBA00004571"/>
    </source>
</evidence>
<evidence type="ECO:0000313" key="14">
    <source>
        <dbReference type="Proteomes" id="UP000199391"/>
    </source>
</evidence>
<dbReference type="GO" id="GO:0006811">
    <property type="term" value="P:monoatomic ion transport"/>
    <property type="evidence" value="ECO:0007669"/>
    <property type="project" value="UniProtKB-KW"/>
</dbReference>
<dbReference type="GO" id="GO:0015288">
    <property type="term" value="F:porin activity"/>
    <property type="evidence" value="ECO:0007669"/>
    <property type="project" value="UniProtKB-KW"/>
</dbReference>
<evidence type="ECO:0000259" key="12">
    <source>
        <dbReference type="Pfam" id="PF13609"/>
    </source>
</evidence>
<evidence type="ECO:0000313" key="13">
    <source>
        <dbReference type="EMBL" id="SFV12412.1"/>
    </source>
</evidence>
<keyword evidence="4" id="KW-1134">Transmembrane beta strand</keyword>
<evidence type="ECO:0000256" key="4">
    <source>
        <dbReference type="ARBA" id="ARBA00022452"/>
    </source>
</evidence>
<dbReference type="Gene3D" id="2.40.160.10">
    <property type="entry name" value="Porin"/>
    <property type="match status" value="1"/>
</dbReference>
<dbReference type="RefSeq" id="WP_229490815.1">
    <property type="nucleotide sequence ID" value="NZ_FPBO01000036.1"/>
</dbReference>
<evidence type="ECO:0000256" key="2">
    <source>
        <dbReference type="ARBA" id="ARBA00011233"/>
    </source>
</evidence>
<evidence type="ECO:0000256" key="6">
    <source>
        <dbReference type="ARBA" id="ARBA00022729"/>
    </source>
</evidence>
<evidence type="ECO:0000256" key="10">
    <source>
        <dbReference type="ARBA" id="ARBA00023237"/>
    </source>
</evidence>
<evidence type="ECO:0000256" key="5">
    <source>
        <dbReference type="ARBA" id="ARBA00022692"/>
    </source>
</evidence>
<keyword evidence="7" id="KW-0406">Ion transport</keyword>
<dbReference type="GO" id="GO:0009279">
    <property type="term" value="C:cell outer membrane"/>
    <property type="evidence" value="ECO:0007669"/>
    <property type="project" value="UniProtKB-SubCell"/>
</dbReference>
<dbReference type="Proteomes" id="UP000199391">
    <property type="component" value="Unassembled WGS sequence"/>
</dbReference>
<dbReference type="AlphaFoldDB" id="A0A1I7LRS0"/>
<keyword evidence="3" id="KW-0813">Transport</keyword>
<evidence type="ECO:0000256" key="3">
    <source>
        <dbReference type="ARBA" id="ARBA00022448"/>
    </source>
</evidence>
<dbReference type="CDD" id="cd00342">
    <property type="entry name" value="gram_neg_porins"/>
    <property type="match status" value="1"/>
</dbReference>
<comment type="subcellular location">
    <subcellularLocation>
        <location evidence="1">Cell outer membrane</location>
        <topology evidence="1">Multi-pass membrane protein</topology>
    </subcellularLocation>
</comment>
<keyword evidence="6 11" id="KW-0732">Signal</keyword>
<feature type="signal peptide" evidence="11">
    <location>
        <begin position="1"/>
        <end position="20"/>
    </location>
</feature>
<keyword evidence="8" id="KW-0626">Porin</keyword>
<evidence type="ECO:0000256" key="7">
    <source>
        <dbReference type="ARBA" id="ARBA00023065"/>
    </source>
</evidence>
<comment type="subunit">
    <text evidence="2">Homotrimer.</text>
</comment>
<gene>
    <name evidence="13" type="ORF">SAMN05216552_103620</name>
</gene>
<keyword evidence="5" id="KW-0812">Transmembrane</keyword>
<dbReference type="EMBL" id="FPBO01000036">
    <property type="protein sequence ID" value="SFV12412.1"/>
    <property type="molecule type" value="Genomic_DNA"/>
</dbReference>